<proteinExistence type="inferred from homology"/>
<dbReference type="GO" id="GO:0008830">
    <property type="term" value="F:dTDP-4-dehydrorhamnose 3,5-epimerase activity"/>
    <property type="evidence" value="ECO:0007669"/>
    <property type="project" value="UniProtKB-UniRule"/>
</dbReference>
<dbReference type="Pfam" id="PF00908">
    <property type="entry name" value="dTDP_sugar_isom"/>
    <property type="match status" value="1"/>
</dbReference>
<organism evidence="8 9">
    <name type="scientific">Rhizobium gallicum</name>
    <dbReference type="NCBI Taxonomy" id="56730"/>
    <lineage>
        <taxon>Bacteria</taxon>
        <taxon>Pseudomonadati</taxon>
        <taxon>Pseudomonadota</taxon>
        <taxon>Alphaproteobacteria</taxon>
        <taxon>Hyphomicrobiales</taxon>
        <taxon>Rhizobiaceae</taxon>
        <taxon>Rhizobium/Agrobacterium group</taxon>
        <taxon>Rhizobium</taxon>
    </lineage>
</organism>
<feature type="active site" description="Proton donor" evidence="5">
    <location>
        <position position="132"/>
    </location>
</feature>
<dbReference type="CDD" id="cd00438">
    <property type="entry name" value="cupin_RmlC"/>
    <property type="match status" value="1"/>
</dbReference>
<dbReference type="STRING" id="56730.IE4872_CH01853"/>
<feature type="active site" description="Proton acceptor" evidence="5">
    <location>
        <position position="62"/>
    </location>
</feature>
<comment type="pathway">
    <text evidence="7">Carbohydrate biosynthesis; dTDP-L-rhamnose biosynthesis.</text>
</comment>
<comment type="catalytic activity">
    <reaction evidence="1 7">
        <text>dTDP-4-dehydro-6-deoxy-alpha-D-glucose = dTDP-4-dehydro-beta-L-rhamnose</text>
        <dbReference type="Rhea" id="RHEA:16969"/>
        <dbReference type="ChEBI" id="CHEBI:57649"/>
        <dbReference type="ChEBI" id="CHEBI:62830"/>
        <dbReference type="EC" id="5.1.3.13"/>
    </reaction>
</comment>
<dbReference type="PANTHER" id="PTHR21047">
    <property type="entry name" value="DTDP-6-DEOXY-D-GLUCOSE-3,5 EPIMERASE"/>
    <property type="match status" value="1"/>
</dbReference>
<evidence type="ECO:0000313" key="9">
    <source>
        <dbReference type="Proteomes" id="UP000184749"/>
    </source>
</evidence>
<dbReference type="OrthoDB" id="9800680at2"/>
<evidence type="ECO:0000256" key="6">
    <source>
        <dbReference type="PIRSR" id="PIRSR600888-3"/>
    </source>
</evidence>
<feature type="site" description="Participates in a stacking interaction with the thymidine ring of dTDP-4-oxo-6-deoxyglucose" evidence="6">
    <location>
        <position position="138"/>
    </location>
</feature>
<dbReference type="GO" id="GO:0005829">
    <property type="term" value="C:cytosol"/>
    <property type="evidence" value="ECO:0007669"/>
    <property type="project" value="TreeGrafter"/>
</dbReference>
<dbReference type="NCBIfam" id="TIGR01221">
    <property type="entry name" value="rmlC"/>
    <property type="match status" value="1"/>
</dbReference>
<dbReference type="RefSeq" id="WP_074067855.1">
    <property type="nucleotide sequence ID" value="NZ_CP017101.1"/>
</dbReference>
<evidence type="ECO:0000256" key="3">
    <source>
        <dbReference type="ARBA" id="ARBA00012098"/>
    </source>
</evidence>
<evidence type="ECO:0000256" key="4">
    <source>
        <dbReference type="ARBA" id="ARBA00019595"/>
    </source>
</evidence>
<dbReference type="InterPro" id="IPR011051">
    <property type="entry name" value="RmlC_Cupin_sf"/>
</dbReference>
<dbReference type="GO" id="GO:0000271">
    <property type="term" value="P:polysaccharide biosynthetic process"/>
    <property type="evidence" value="ECO:0007669"/>
    <property type="project" value="TreeGrafter"/>
</dbReference>
<comment type="similarity">
    <text evidence="7">Belongs to the dTDP-4-dehydrorhamnose 3,5-epimerase family.</text>
</comment>
<comment type="subunit">
    <text evidence="7">Homodimer.</text>
</comment>
<dbReference type="Gene3D" id="2.60.120.10">
    <property type="entry name" value="Jelly Rolls"/>
    <property type="match status" value="1"/>
</dbReference>
<comment type="function">
    <text evidence="2 7">Catalyzes the epimerization of the C3' and C5'positions of dTDP-6-deoxy-D-xylo-4-hexulose, forming dTDP-6-deoxy-L-lyxo-4-hexulose.</text>
</comment>
<dbReference type="SUPFAM" id="SSF51182">
    <property type="entry name" value="RmlC-like cupins"/>
    <property type="match status" value="1"/>
</dbReference>
<dbReference type="EMBL" id="CP017101">
    <property type="protein sequence ID" value="APO67481.1"/>
    <property type="molecule type" value="Genomic_DNA"/>
</dbReference>
<evidence type="ECO:0000256" key="5">
    <source>
        <dbReference type="PIRSR" id="PIRSR600888-1"/>
    </source>
</evidence>
<name>A0A1L5NHY7_9HYPH</name>
<keyword evidence="7 8" id="KW-0413">Isomerase</keyword>
<dbReference type="AlphaFoldDB" id="A0A1L5NHY7"/>
<reference evidence="8 9" key="1">
    <citation type="submission" date="2016-09" db="EMBL/GenBank/DDBJ databases">
        <title>The complete genome sequences of Rhizobium gallicum, symbiovars gallicum and phaseoli, symbionts associated to common bean (Phaseolus vulgaris).</title>
        <authorList>
            <person name="Bustos P."/>
            <person name="Santamaria R.I."/>
            <person name="Perez-Carrascal O.M."/>
            <person name="Juarez S."/>
            <person name="Lozano L."/>
            <person name="Martinez-Flores I."/>
            <person name="Martinez-Romero E."/>
            <person name="Cevallos M."/>
            <person name="Romero D."/>
            <person name="Davila G."/>
            <person name="Gonzalez V."/>
        </authorList>
    </citation>
    <scope>NUCLEOTIDE SEQUENCE [LARGE SCALE GENOMIC DNA]</scope>
    <source>
        <strain evidence="8 9">IE4872</strain>
    </source>
</reference>
<protein>
    <recommendedName>
        <fullName evidence="4 7">dTDP-4-dehydrorhamnose 3,5-epimerase</fullName>
        <ecNumber evidence="3 7">5.1.3.13</ecNumber>
    </recommendedName>
    <alternativeName>
        <fullName evidence="7">Thymidine diphospho-4-keto-rhamnose 3,5-epimerase</fullName>
    </alternativeName>
</protein>
<dbReference type="GO" id="GO:0019305">
    <property type="term" value="P:dTDP-rhamnose biosynthetic process"/>
    <property type="evidence" value="ECO:0007669"/>
    <property type="project" value="UniProtKB-UniRule"/>
</dbReference>
<accession>A0A1L5NHY7</accession>
<dbReference type="EC" id="5.1.3.13" evidence="3 7"/>
<dbReference type="InterPro" id="IPR000888">
    <property type="entry name" value="RmlC-like"/>
</dbReference>
<gene>
    <name evidence="8" type="primary">rfbC-1</name>
    <name evidence="8" type="synonym">rmlC-1</name>
    <name evidence="8" type="ORF">IE4872_CH01853</name>
</gene>
<dbReference type="UniPathway" id="UPA00124"/>
<evidence type="ECO:0000256" key="7">
    <source>
        <dbReference type="RuleBase" id="RU364069"/>
    </source>
</evidence>
<dbReference type="PANTHER" id="PTHR21047:SF2">
    <property type="entry name" value="THYMIDINE DIPHOSPHO-4-KETO-RHAMNOSE 3,5-EPIMERASE"/>
    <property type="match status" value="1"/>
</dbReference>
<dbReference type="Proteomes" id="UP000184749">
    <property type="component" value="Chromosome"/>
</dbReference>
<evidence type="ECO:0000256" key="2">
    <source>
        <dbReference type="ARBA" id="ARBA00001997"/>
    </source>
</evidence>
<evidence type="ECO:0000256" key="1">
    <source>
        <dbReference type="ARBA" id="ARBA00001298"/>
    </source>
</evidence>
<sequence length="192" mass="21436">MLIETTAIEGIVAITPPRFGDHRGYFSEVFKDAWFRENVADVTFIQDNESLSAEPGTVRGLHFQIPPFAQGKLVRCLAGRIMDVVVDIRTGSPSFGNWLSQELSPENGTQLWVPPGFAHGFATLEPNSVINYKVTAPYDPQHDRGIAWNDPAIGIRWPVDEKAMVLSDKDRTLPRLADLPNHFSYSAKQTKD</sequence>
<dbReference type="InterPro" id="IPR014710">
    <property type="entry name" value="RmlC-like_jellyroll"/>
</dbReference>
<evidence type="ECO:0000313" key="8">
    <source>
        <dbReference type="EMBL" id="APO67481.1"/>
    </source>
</evidence>